<evidence type="ECO:0000256" key="4">
    <source>
        <dbReference type="ARBA" id="ARBA00023316"/>
    </source>
</evidence>
<dbReference type="InterPro" id="IPR036908">
    <property type="entry name" value="RlpA-like_sf"/>
</dbReference>
<dbReference type="PANTHER" id="PTHR30124">
    <property type="entry name" value="MEMBRANE-BOUND LYTIC MUREIN TRANSGLYCOSYLASE A"/>
    <property type="match status" value="1"/>
</dbReference>
<reference evidence="7 8" key="1">
    <citation type="submission" date="2018-11" db="EMBL/GenBank/DDBJ databases">
        <title>Gemmobacter sp. nov., YIM 102744-1 draft genome.</title>
        <authorList>
            <person name="Li G."/>
            <person name="Jiang Y."/>
        </authorList>
    </citation>
    <scope>NUCLEOTIDE SEQUENCE [LARGE SCALE GENOMIC DNA]</scope>
    <source>
        <strain evidence="7 8">YIM 102744-1</strain>
    </source>
</reference>
<dbReference type="PANTHER" id="PTHR30124:SF0">
    <property type="entry name" value="MEMBRANE-BOUND LYTIC MUREIN TRANSGLYCOSYLASE A"/>
    <property type="match status" value="1"/>
</dbReference>
<dbReference type="GO" id="GO:0071555">
    <property type="term" value="P:cell wall organization"/>
    <property type="evidence" value="ECO:0007669"/>
    <property type="project" value="UniProtKB-KW"/>
</dbReference>
<dbReference type="EC" id="4.2.2.n1" evidence="2"/>
<dbReference type="Pfam" id="PF03562">
    <property type="entry name" value="MltA"/>
    <property type="match status" value="1"/>
</dbReference>
<name>A0A3P3DUE9_9RHOB</name>
<keyword evidence="3" id="KW-0456">Lyase</keyword>
<dbReference type="SUPFAM" id="SSF50685">
    <property type="entry name" value="Barwin-like endoglucanases"/>
    <property type="match status" value="1"/>
</dbReference>
<dbReference type="Proteomes" id="UP000282125">
    <property type="component" value="Unassembled WGS sequence"/>
</dbReference>
<dbReference type="Gene3D" id="2.40.240.50">
    <property type="entry name" value="Barwin-like endoglucanases"/>
    <property type="match status" value="1"/>
</dbReference>
<dbReference type="CDD" id="cd14668">
    <property type="entry name" value="mlta_B"/>
    <property type="match status" value="1"/>
</dbReference>
<dbReference type="Pfam" id="PF06725">
    <property type="entry name" value="3D"/>
    <property type="match status" value="1"/>
</dbReference>
<protein>
    <recommendedName>
        <fullName evidence="2">peptidoglycan lytic exotransglycosylase</fullName>
        <ecNumber evidence="2">4.2.2.n1</ecNumber>
    </recommendedName>
    <alternativeName>
        <fullName evidence="5">Murein hydrolase A</fullName>
    </alternativeName>
</protein>
<evidence type="ECO:0000313" key="7">
    <source>
        <dbReference type="EMBL" id="RRH77907.1"/>
    </source>
</evidence>
<dbReference type="CDD" id="cd14485">
    <property type="entry name" value="mltA_like_LT_A"/>
    <property type="match status" value="1"/>
</dbReference>
<evidence type="ECO:0000256" key="3">
    <source>
        <dbReference type="ARBA" id="ARBA00023239"/>
    </source>
</evidence>
<dbReference type="EMBL" id="RRAZ01000003">
    <property type="protein sequence ID" value="RRH77907.1"/>
    <property type="molecule type" value="Genomic_DNA"/>
</dbReference>
<evidence type="ECO:0000256" key="5">
    <source>
        <dbReference type="ARBA" id="ARBA00030918"/>
    </source>
</evidence>
<keyword evidence="8" id="KW-1185">Reference proteome</keyword>
<dbReference type="GO" id="GO:0008933">
    <property type="term" value="F:peptidoglycan lytic transglycosylase activity"/>
    <property type="evidence" value="ECO:0007669"/>
    <property type="project" value="TreeGrafter"/>
</dbReference>
<organism evidence="7 8">
    <name type="scientific">Falsigemmobacter faecalis</name>
    <dbReference type="NCBI Taxonomy" id="2488730"/>
    <lineage>
        <taxon>Bacteria</taxon>
        <taxon>Pseudomonadati</taxon>
        <taxon>Pseudomonadota</taxon>
        <taxon>Alphaproteobacteria</taxon>
        <taxon>Rhodobacterales</taxon>
        <taxon>Paracoccaceae</taxon>
        <taxon>Falsigemmobacter</taxon>
    </lineage>
</organism>
<feature type="domain" description="Lytic transglycosylase MltA" evidence="6">
    <location>
        <begin position="112"/>
        <end position="247"/>
    </location>
</feature>
<evidence type="ECO:0000256" key="2">
    <source>
        <dbReference type="ARBA" id="ARBA00012587"/>
    </source>
</evidence>
<dbReference type="AlphaFoldDB" id="A0A3P3DUE9"/>
<accession>A0A3P3DUE9</accession>
<evidence type="ECO:0000259" key="6">
    <source>
        <dbReference type="SMART" id="SM00925"/>
    </source>
</evidence>
<dbReference type="Gene3D" id="2.40.40.10">
    <property type="entry name" value="RlpA-like domain"/>
    <property type="match status" value="2"/>
</dbReference>
<dbReference type="PIRSF" id="PIRSF019422">
    <property type="entry name" value="MltA"/>
    <property type="match status" value="1"/>
</dbReference>
<dbReference type="InterPro" id="IPR026044">
    <property type="entry name" value="MltA"/>
</dbReference>
<dbReference type="GO" id="GO:0009253">
    <property type="term" value="P:peptidoglycan catabolic process"/>
    <property type="evidence" value="ECO:0007669"/>
    <property type="project" value="TreeGrafter"/>
</dbReference>
<gene>
    <name evidence="7" type="ORF">EG244_02470</name>
</gene>
<proteinExistence type="predicted"/>
<dbReference type="OrthoDB" id="9783686at2"/>
<sequence length="350" mass="37960">MIRTGSWSPPESEFARVRALASAAVFGLSLAMSGAAAQTVSFDDLPGWAEDDHTEALAVFTETCDLMRAPDWAPLCALARDATDARAFFEMFFRPVLTGEPPALFTGYYEPELSGSPIRTPRFAWPVYARPPEFDGKGIWHSRDVIEDRGLLRGRGLELAWLDDPVEAFFLQIQGSGRIKMSDGSVLRLGFAAKNNHPYRSIGAELIRRGAMAAHQVSAQGIKAWVRANPGPGLQLLRHNPSFVFFRKLPDLAAHRGPIGAMGRSVTTLRTLAVDPEYTPLGAPVWMEKGGAAPMNRLMIAQDTGTAIKGAQRADIFYGTGAPAGEAAGRIKDPGRMITLLPIEQLMAGD</sequence>
<evidence type="ECO:0000313" key="8">
    <source>
        <dbReference type="Proteomes" id="UP000282125"/>
    </source>
</evidence>
<dbReference type="GO" id="GO:0009254">
    <property type="term" value="P:peptidoglycan turnover"/>
    <property type="evidence" value="ECO:0007669"/>
    <property type="project" value="InterPro"/>
</dbReference>
<dbReference type="InterPro" id="IPR005300">
    <property type="entry name" value="MltA_B"/>
</dbReference>
<dbReference type="GO" id="GO:0019867">
    <property type="term" value="C:outer membrane"/>
    <property type="evidence" value="ECO:0007669"/>
    <property type="project" value="InterPro"/>
</dbReference>
<comment type="caution">
    <text evidence="7">The sequence shown here is derived from an EMBL/GenBank/DDBJ whole genome shotgun (WGS) entry which is preliminary data.</text>
</comment>
<keyword evidence="4" id="KW-0961">Cell wall biogenesis/degradation</keyword>
<dbReference type="GO" id="GO:0004553">
    <property type="term" value="F:hydrolase activity, hydrolyzing O-glycosyl compounds"/>
    <property type="evidence" value="ECO:0007669"/>
    <property type="project" value="InterPro"/>
</dbReference>
<comment type="catalytic activity">
    <reaction evidence="1">
        <text>Exolytic cleavage of the (1-&gt;4)-beta-glycosidic linkage between N-acetylmuramic acid (MurNAc) and N-acetylglucosamine (GlcNAc) residues in peptidoglycan, from either the reducing or the non-reducing ends of the peptidoglycan chains, with concomitant formation of a 1,6-anhydrobond in the MurNAc residue.</text>
        <dbReference type="EC" id="4.2.2.n1"/>
    </reaction>
</comment>
<dbReference type="SMART" id="SM00925">
    <property type="entry name" value="MltA"/>
    <property type="match status" value="1"/>
</dbReference>
<evidence type="ECO:0000256" key="1">
    <source>
        <dbReference type="ARBA" id="ARBA00001420"/>
    </source>
</evidence>
<dbReference type="InterPro" id="IPR010611">
    <property type="entry name" value="3D_dom"/>
</dbReference>